<keyword evidence="2" id="KW-0808">Transferase</keyword>
<dbReference type="Pfam" id="PF00583">
    <property type="entry name" value="Acetyltransf_1"/>
    <property type="match status" value="1"/>
</dbReference>
<dbReference type="CDD" id="cd04301">
    <property type="entry name" value="NAT_SF"/>
    <property type="match status" value="1"/>
</dbReference>
<evidence type="ECO:0000313" key="3">
    <source>
        <dbReference type="Proteomes" id="UP000494125"/>
    </source>
</evidence>
<proteinExistence type="predicted"/>
<name>A0A6P2HJC0_9BURK</name>
<evidence type="ECO:0000259" key="1">
    <source>
        <dbReference type="PROSITE" id="PS51186"/>
    </source>
</evidence>
<sequence>MEEQTPECVARRSVASAGRVALSLLLRPRPDRRADVPAATPATLRFSTDKRELDIDAIFDFLHRDAYWSQGIPRDVVERAIDGSLCFGAYVGDRLVGFARLVTDHATFAYLCDVFVLPADRGNGYGRALIDHVFAQPMVRSLRRIMLVTTDAHELYRPVGFGPSANPERLMEIRRPDIYAKR</sequence>
<evidence type="ECO:0000313" key="2">
    <source>
        <dbReference type="EMBL" id="VWB17833.1"/>
    </source>
</evidence>
<dbReference type="PANTHER" id="PTHR43233:SF1">
    <property type="entry name" value="FAMILY N-ACETYLTRANSFERASE, PUTATIVE (AFU_ORTHOLOGUE AFUA_6G03350)-RELATED"/>
    <property type="match status" value="1"/>
</dbReference>
<dbReference type="InterPro" id="IPR053144">
    <property type="entry name" value="Acetyltransferase_Butenolide"/>
</dbReference>
<organism evidence="2 3">
    <name type="scientific">Burkholderia diffusa</name>
    <dbReference type="NCBI Taxonomy" id="488732"/>
    <lineage>
        <taxon>Bacteria</taxon>
        <taxon>Pseudomonadati</taxon>
        <taxon>Pseudomonadota</taxon>
        <taxon>Betaproteobacteria</taxon>
        <taxon>Burkholderiales</taxon>
        <taxon>Burkholderiaceae</taxon>
        <taxon>Burkholderia</taxon>
        <taxon>Burkholderia cepacia complex</taxon>
    </lineage>
</organism>
<dbReference type="PROSITE" id="PS51186">
    <property type="entry name" value="GNAT"/>
    <property type="match status" value="1"/>
</dbReference>
<reference evidence="2 3" key="1">
    <citation type="submission" date="2019-09" db="EMBL/GenBank/DDBJ databases">
        <authorList>
            <person name="Depoorter E."/>
        </authorList>
    </citation>
    <scope>NUCLEOTIDE SEQUENCE [LARGE SCALE GENOMIC DNA]</scope>
    <source>
        <strain evidence="2">LMG 24065</strain>
    </source>
</reference>
<dbReference type="SUPFAM" id="SSF55729">
    <property type="entry name" value="Acyl-CoA N-acyltransferases (Nat)"/>
    <property type="match status" value="1"/>
</dbReference>
<dbReference type="Gene3D" id="3.40.630.30">
    <property type="match status" value="1"/>
</dbReference>
<dbReference type="EMBL" id="CABVPN010000002">
    <property type="protein sequence ID" value="VWB17833.1"/>
    <property type="molecule type" value="Genomic_DNA"/>
</dbReference>
<gene>
    <name evidence="2" type="ORF">BDI24065_00670</name>
</gene>
<dbReference type="InterPro" id="IPR016181">
    <property type="entry name" value="Acyl_CoA_acyltransferase"/>
</dbReference>
<accession>A0A6P2HJC0</accession>
<dbReference type="PANTHER" id="PTHR43233">
    <property type="entry name" value="FAMILY N-ACETYLTRANSFERASE, PUTATIVE (AFU_ORTHOLOGUE AFUA_6G03350)-RELATED"/>
    <property type="match status" value="1"/>
</dbReference>
<dbReference type="AlphaFoldDB" id="A0A6P2HJC0"/>
<keyword evidence="3" id="KW-1185">Reference proteome</keyword>
<feature type="domain" description="N-acetyltransferase" evidence="1">
    <location>
        <begin position="44"/>
        <end position="182"/>
    </location>
</feature>
<dbReference type="Proteomes" id="UP000494125">
    <property type="component" value="Unassembled WGS sequence"/>
</dbReference>
<dbReference type="InterPro" id="IPR000182">
    <property type="entry name" value="GNAT_dom"/>
</dbReference>
<protein>
    <submittedName>
        <fullName evidence="2">GNAT family acetyltransferase</fullName>
    </submittedName>
</protein>
<dbReference type="GO" id="GO:0016747">
    <property type="term" value="F:acyltransferase activity, transferring groups other than amino-acyl groups"/>
    <property type="evidence" value="ECO:0007669"/>
    <property type="project" value="InterPro"/>
</dbReference>